<protein>
    <submittedName>
        <fullName evidence="2">Uncharacterized protein</fullName>
    </submittedName>
</protein>
<name>A0A9D3NV28_9TELE</name>
<sequence length="120" mass="13944">MLHTSGWRRIQDSVHHVDKQQDRLIAAAREREAMHLCSKEVVKNWPNTIASALQMTEVLKERERDQTELKKRKETEAEEADKEILAMISQNKELALQQQGQKAVERKQKCLAVAETLKQQ</sequence>
<evidence type="ECO:0000313" key="3">
    <source>
        <dbReference type="Proteomes" id="UP000824219"/>
    </source>
</evidence>
<dbReference type="OrthoDB" id="331765at2759"/>
<dbReference type="PANTHER" id="PTHR28663">
    <property type="entry name" value="COILED-COIL DOMAIN-CONTAINING PROTEIN 173"/>
    <property type="match status" value="1"/>
</dbReference>
<dbReference type="EMBL" id="JAHKSW010000008">
    <property type="protein sequence ID" value="KAG7329139.1"/>
    <property type="molecule type" value="Genomic_DNA"/>
</dbReference>
<dbReference type="GO" id="GO:0005879">
    <property type="term" value="C:axonemal microtubule"/>
    <property type="evidence" value="ECO:0007669"/>
    <property type="project" value="TreeGrafter"/>
</dbReference>
<keyword evidence="3" id="KW-1185">Reference proteome</keyword>
<dbReference type="Proteomes" id="UP000824219">
    <property type="component" value="Linkage Group LG08"/>
</dbReference>
<gene>
    <name evidence="2" type="ORF">KOW79_007313</name>
</gene>
<evidence type="ECO:0000256" key="1">
    <source>
        <dbReference type="SAM" id="Coils"/>
    </source>
</evidence>
<evidence type="ECO:0000313" key="2">
    <source>
        <dbReference type="EMBL" id="KAG7329139.1"/>
    </source>
</evidence>
<reference evidence="2 3" key="1">
    <citation type="submission" date="2021-06" db="EMBL/GenBank/DDBJ databases">
        <title>Chromosome-level genome assembly of the red-tail catfish (Hemibagrus wyckioides).</title>
        <authorList>
            <person name="Shao F."/>
        </authorList>
    </citation>
    <scope>NUCLEOTIDE SEQUENCE [LARGE SCALE GENOMIC DNA]</scope>
    <source>
        <strain evidence="2">EC202008001</strain>
        <tissue evidence="2">Blood</tissue>
    </source>
</reference>
<dbReference type="AlphaFoldDB" id="A0A9D3NV28"/>
<organism evidence="2 3">
    <name type="scientific">Hemibagrus wyckioides</name>
    <dbReference type="NCBI Taxonomy" id="337641"/>
    <lineage>
        <taxon>Eukaryota</taxon>
        <taxon>Metazoa</taxon>
        <taxon>Chordata</taxon>
        <taxon>Craniata</taxon>
        <taxon>Vertebrata</taxon>
        <taxon>Euteleostomi</taxon>
        <taxon>Actinopterygii</taxon>
        <taxon>Neopterygii</taxon>
        <taxon>Teleostei</taxon>
        <taxon>Ostariophysi</taxon>
        <taxon>Siluriformes</taxon>
        <taxon>Bagridae</taxon>
        <taxon>Hemibagrus</taxon>
    </lineage>
</organism>
<comment type="caution">
    <text evidence="2">The sequence shown here is derived from an EMBL/GenBank/DDBJ whole genome shotgun (WGS) entry which is preliminary data.</text>
</comment>
<feature type="coiled-coil region" evidence="1">
    <location>
        <begin position="59"/>
        <end position="90"/>
    </location>
</feature>
<keyword evidence="1" id="KW-0175">Coiled coil</keyword>
<dbReference type="PANTHER" id="PTHR28663:SF1">
    <property type="entry name" value="CILIA- AND FLAGELLA- ASSOCIATED PROTEIN 210"/>
    <property type="match status" value="1"/>
</dbReference>
<dbReference type="InterPro" id="IPR039986">
    <property type="entry name" value="CFAP210"/>
</dbReference>
<accession>A0A9D3NV28</accession>
<proteinExistence type="predicted"/>